<keyword evidence="10" id="KW-0269">Exonuclease</keyword>
<dbReference type="FunCoup" id="A0A067RLA7">
    <property type="interactions" value="1409"/>
</dbReference>
<dbReference type="GO" id="GO:0000177">
    <property type="term" value="C:cytoplasmic exosome (RNase complex)"/>
    <property type="evidence" value="ECO:0007669"/>
    <property type="project" value="TreeGrafter"/>
</dbReference>
<feature type="domain" description="Exoribonuclease phosphorolytic" evidence="9">
    <location>
        <begin position="31"/>
        <end position="163"/>
    </location>
</feature>
<dbReference type="GO" id="GO:0016075">
    <property type="term" value="P:rRNA catabolic process"/>
    <property type="evidence" value="ECO:0007669"/>
    <property type="project" value="TreeGrafter"/>
</dbReference>
<feature type="compositionally biased region" description="Acidic residues" evidence="8">
    <location>
        <begin position="376"/>
        <end position="388"/>
    </location>
</feature>
<comment type="similarity">
    <text evidence="3">Belongs to the RNase PH family.</text>
</comment>
<dbReference type="InParanoid" id="A0A067RLA7"/>
<dbReference type="InterPro" id="IPR033100">
    <property type="entry name" value="Rrp45"/>
</dbReference>
<evidence type="ECO:0000259" key="9">
    <source>
        <dbReference type="Pfam" id="PF01138"/>
    </source>
</evidence>
<keyword evidence="6" id="KW-0694">RNA-binding</keyword>
<dbReference type="InterPro" id="IPR027408">
    <property type="entry name" value="PNPase/RNase_PH_dom_sf"/>
</dbReference>
<evidence type="ECO:0000313" key="10">
    <source>
        <dbReference type="EMBL" id="KDR23808.1"/>
    </source>
</evidence>
<protein>
    <recommendedName>
        <fullName evidence="4">Exosome complex component RRP45</fullName>
    </recommendedName>
    <alternativeName>
        <fullName evidence="7">Exosome component 9</fullName>
    </alternativeName>
</protein>
<evidence type="ECO:0000256" key="5">
    <source>
        <dbReference type="ARBA" id="ARBA00022490"/>
    </source>
</evidence>
<dbReference type="GO" id="GO:0034475">
    <property type="term" value="P:U4 snRNA 3'-end processing"/>
    <property type="evidence" value="ECO:0007669"/>
    <property type="project" value="TreeGrafter"/>
</dbReference>
<feature type="region of interest" description="Disordered" evidence="8">
    <location>
        <begin position="376"/>
        <end position="397"/>
    </location>
</feature>
<dbReference type="STRING" id="136037.A0A067RLA7"/>
<feature type="region of interest" description="Disordered" evidence="8">
    <location>
        <begin position="428"/>
        <end position="462"/>
    </location>
</feature>
<evidence type="ECO:0000256" key="3">
    <source>
        <dbReference type="ARBA" id="ARBA00006678"/>
    </source>
</evidence>
<dbReference type="eggNOG" id="KOG1614">
    <property type="taxonomic scope" value="Eukaryota"/>
</dbReference>
<dbReference type="GO" id="GO:0004527">
    <property type="term" value="F:exonuclease activity"/>
    <property type="evidence" value="ECO:0007669"/>
    <property type="project" value="UniProtKB-KW"/>
</dbReference>
<evidence type="ECO:0000256" key="8">
    <source>
        <dbReference type="SAM" id="MobiDB-lite"/>
    </source>
</evidence>
<evidence type="ECO:0000313" key="11">
    <source>
        <dbReference type="Proteomes" id="UP000027135"/>
    </source>
</evidence>
<dbReference type="SUPFAM" id="SSF55666">
    <property type="entry name" value="Ribonuclease PH domain 2-like"/>
    <property type="match status" value="1"/>
</dbReference>
<dbReference type="AlphaFoldDB" id="A0A067RLA7"/>
<name>A0A067RLA7_ZOONE</name>
<dbReference type="OMA" id="CDIQQPK"/>
<dbReference type="InterPro" id="IPR036345">
    <property type="entry name" value="ExoRNase_PH_dom2_sf"/>
</dbReference>
<dbReference type="Gene3D" id="3.30.230.70">
    <property type="entry name" value="GHMP Kinase, N-terminal domain"/>
    <property type="match status" value="1"/>
</dbReference>
<evidence type="ECO:0000256" key="1">
    <source>
        <dbReference type="ARBA" id="ARBA00004123"/>
    </source>
</evidence>
<dbReference type="Pfam" id="PF01138">
    <property type="entry name" value="RNase_PH"/>
    <property type="match status" value="1"/>
</dbReference>
<comment type="subcellular location">
    <subcellularLocation>
        <location evidence="2">Cytoplasm</location>
    </subcellularLocation>
    <subcellularLocation>
        <location evidence="1">Nucleus</location>
    </subcellularLocation>
</comment>
<dbReference type="GO" id="GO:0000467">
    <property type="term" value="P:exonucleolytic trimming to generate mature 3'-end of 5.8S rRNA from tricistronic rRNA transcript (SSU-rRNA, 5.8S rRNA, LSU-rRNA)"/>
    <property type="evidence" value="ECO:0007669"/>
    <property type="project" value="TreeGrafter"/>
</dbReference>
<dbReference type="InterPro" id="IPR050590">
    <property type="entry name" value="Exosome_comp_Rrp42_subfam"/>
</dbReference>
<dbReference type="GO" id="GO:0034473">
    <property type="term" value="P:U1 snRNA 3'-end processing"/>
    <property type="evidence" value="ECO:0007669"/>
    <property type="project" value="TreeGrafter"/>
</dbReference>
<dbReference type="GO" id="GO:0071035">
    <property type="term" value="P:nuclear polyadenylation-dependent rRNA catabolic process"/>
    <property type="evidence" value="ECO:0007669"/>
    <property type="project" value="TreeGrafter"/>
</dbReference>
<dbReference type="GO" id="GO:0071028">
    <property type="term" value="P:nuclear mRNA surveillance"/>
    <property type="evidence" value="ECO:0007669"/>
    <property type="project" value="TreeGrafter"/>
</dbReference>
<dbReference type="Proteomes" id="UP000027135">
    <property type="component" value="Unassembled WGS sequence"/>
</dbReference>
<dbReference type="GO" id="GO:0071038">
    <property type="term" value="P:TRAMP-dependent tRNA surveillance pathway"/>
    <property type="evidence" value="ECO:0007669"/>
    <property type="project" value="TreeGrafter"/>
</dbReference>
<dbReference type="PANTHER" id="PTHR11097">
    <property type="entry name" value="EXOSOME COMPLEX EXONUCLEASE RIBOSOMAL RNA PROCESSING PROTEIN"/>
    <property type="match status" value="1"/>
</dbReference>
<dbReference type="CDD" id="cd11368">
    <property type="entry name" value="RNase_PH_RRP45"/>
    <property type="match status" value="1"/>
</dbReference>
<keyword evidence="10" id="KW-0540">Nuclease</keyword>
<organism evidence="10 11">
    <name type="scientific">Zootermopsis nevadensis</name>
    <name type="common">Dampwood termite</name>
    <dbReference type="NCBI Taxonomy" id="136037"/>
    <lineage>
        <taxon>Eukaryota</taxon>
        <taxon>Metazoa</taxon>
        <taxon>Ecdysozoa</taxon>
        <taxon>Arthropoda</taxon>
        <taxon>Hexapoda</taxon>
        <taxon>Insecta</taxon>
        <taxon>Pterygota</taxon>
        <taxon>Neoptera</taxon>
        <taxon>Polyneoptera</taxon>
        <taxon>Dictyoptera</taxon>
        <taxon>Blattodea</taxon>
        <taxon>Blattoidea</taxon>
        <taxon>Termitoidae</taxon>
        <taxon>Termopsidae</taxon>
        <taxon>Zootermopsis</taxon>
    </lineage>
</organism>
<dbReference type="OrthoDB" id="10264038at2759"/>
<sequence>MKEAVLSNCEKSFVLRAIGGGKRLDGRQMDESREIRIYFGTDWGCCQVSLGETKVLAQVSCEVQQPKATRPNEGLLFVNVELSPMGAPHFEVGRQSELAVQLNRLLEKCIKDSSCVDLESLCIVAEEKVWALRVDINVLNHEGNLVDAASAAALTALSHFRCPDVTIKGEETIIHDPLEKDPIPLSLRHYPVCVSYAIFNKGELCGLHLGGSALTSYDIIVQCANRAAKRAAEVVQMIKSALEEDTNTRAVGKSVDFAECIRDSEVLALSRKQLSLQLNTSRLREEASNLVQKSNKRIIYDEKGVQMESTQDVHDMTEDSEEDEVSVIPLGRGSAELLPKHKQLKEKLIPAGVRVGEGGPDKWINTEDDDVKIVTEDQEQESAEDSDENMSSSSDVEVIKEIKFDRSKLVDSIELSGDSEEEETVMLNAADVNLGRNSTEGSGTSKRKSKKTVRNWYPVKQW</sequence>
<dbReference type="GO" id="GO:0034476">
    <property type="term" value="P:U5 snRNA 3'-end processing"/>
    <property type="evidence" value="ECO:0007669"/>
    <property type="project" value="TreeGrafter"/>
</dbReference>
<accession>A0A067RLA7</accession>
<keyword evidence="5" id="KW-0963">Cytoplasm</keyword>
<dbReference type="PANTHER" id="PTHR11097:SF14">
    <property type="entry name" value="EXOSOME COMPLEX COMPONENT RRP45"/>
    <property type="match status" value="1"/>
</dbReference>
<evidence type="ECO:0000256" key="6">
    <source>
        <dbReference type="ARBA" id="ARBA00022884"/>
    </source>
</evidence>
<dbReference type="InterPro" id="IPR001247">
    <property type="entry name" value="ExoRNase_PH_dom1"/>
</dbReference>
<keyword evidence="10" id="KW-0378">Hydrolase</keyword>
<dbReference type="GO" id="GO:0035925">
    <property type="term" value="F:mRNA 3'-UTR AU-rich region binding"/>
    <property type="evidence" value="ECO:0007669"/>
    <property type="project" value="TreeGrafter"/>
</dbReference>
<dbReference type="EMBL" id="KK852444">
    <property type="protein sequence ID" value="KDR23808.1"/>
    <property type="molecule type" value="Genomic_DNA"/>
</dbReference>
<dbReference type="GO" id="GO:0000176">
    <property type="term" value="C:nuclear exosome (RNase complex)"/>
    <property type="evidence" value="ECO:0007669"/>
    <property type="project" value="TreeGrafter"/>
</dbReference>
<keyword evidence="11" id="KW-1185">Reference proteome</keyword>
<evidence type="ECO:0000256" key="7">
    <source>
        <dbReference type="ARBA" id="ARBA00032660"/>
    </source>
</evidence>
<reference evidence="10 11" key="1">
    <citation type="journal article" date="2014" name="Nat. Commun.">
        <title>Molecular traces of alternative social organization in a termite genome.</title>
        <authorList>
            <person name="Terrapon N."/>
            <person name="Li C."/>
            <person name="Robertson H.M."/>
            <person name="Ji L."/>
            <person name="Meng X."/>
            <person name="Booth W."/>
            <person name="Chen Z."/>
            <person name="Childers C.P."/>
            <person name="Glastad K.M."/>
            <person name="Gokhale K."/>
            <person name="Gowin J."/>
            <person name="Gronenberg W."/>
            <person name="Hermansen R.A."/>
            <person name="Hu H."/>
            <person name="Hunt B.G."/>
            <person name="Huylmans A.K."/>
            <person name="Khalil S.M."/>
            <person name="Mitchell R.D."/>
            <person name="Munoz-Torres M.C."/>
            <person name="Mustard J.A."/>
            <person name="Pan H."/>
            <person name="Reese J.T."/>
            <person name="Scharf M.E."/>
            <person name="Sun F."/>
            <person name="Vogel H."/>
            <person name="Xiao J."/>
            <person name="Yang W."/>
            <person name="Yang Z."/>
            <person name="Yang Z."/>
            <person name="Zhou J."/>
            <person name="Zhu J."/>
            <person name="Brent C.S."/>
            <person name="Elsik C.G."/>
            <person name="Goodisman M.A."/>
            <person name="Liberles D.A."/>
            <person name="Roe R.M."/>
            <person name="Vargo E.L."/>
            <person name="Vilcinskas A."/>
            <person name="Wang J."/>
            <person name="Bornberg-Bauer E."/>
            <person name="Korb J."/>
            <person name="Zhang G."/>
            <person name="Liebig J."/>
        </authorList>
    </citation>
    <scope>NUCLEOTIDE SEQUENCE [LARGE SCALE GENOMIC DNA]</scope>
    <source>
        <tissue evidence="10">Whole organism</tissue>
    </source>
</reference>
<dbReference type="SUPFAM" id="SSF54211">
    <property type="entry name" value="Ribosomal protein S5 domain 2-like"/>
    <property type="match status" value="1"/>
</dbReference>
<evidence type="ECO:0000256" key="4">
    <source>
        <dbReference type="ARBA" id="ARBA00019572"/>
    </source>
</evidence>
<gene>
    <name evidence="10" type="ORF">L798_11388</name>
</gene>
<evidence type="ECO:0000256" key="2">
    <source>
        <dbReference type="ARBA" id="ARBA00004496"/>
    </source>
</evidence>
<dbReference type="InterPro" id="IPR020568">
    <property type="entry name" value="Ribosomal_Su5_D2-typ_SF"/>
</dbReference>
<proteinExistence type="inferred from homology"/>